<dbReference type="KEGG" id="daq:DAQ1742_02017"/>
<dbReference type="EMBL" id="LT615367">
    <property type="protein sequence ID" value="SLM62939.1"/>
    <property type="molecule type" value="Genomic_DNA"/>
</dbReference>
<dbReference type="InterPro" id="IPR003122">
    <property type="entry name" value="Tar_rcpt_lig-bd"/>
</dbReference>
<keyword evidence="7" id="KW-1133">Transmembrane helix</keyword>
<dbReference type="GO" id="GO:0005886">
    <property type="term" value="C:plasma membrane"/>
    <property type="evidence" value="ECO:0007669"/>
    <property type="project" value="UniProtKB-SubCell"/>
</dbReference>
<comment type="subcellular location">
    <subcellularLocation>
        <location evidence="1">Cell inner membrane</location>
        <topology evidence="1">Multi-pass membrane protein</topology>
    </subcellularLocation>
</comment>
<evidence type="ECO:0000256" key="10">
    <source>
        <dbReference type="ARBA" id="ARBA00029447"/>
    </source>
</evidence>
<dbReference type="InterPro" id="IPR051310">
    <property type="entry name" value="MCP_chemotaxis"/>
</dbReference>
<reference evidence="15 16" key="1">
    <citation type="submission" date="2016-09" db="EMBL/GenBank/DDBJ databases">
        <authorList>
            <person name="Reverchon S."/>
            <person name="Nasser W."/>
            <person name="Leonard S."/>
            <person name="Brochier C."/>
            <person name="Duprey A."/>
        </authorList>
    </citation>
    <scope>NUCLEOTIDE SEQUENCE [LARGE SCALE GENOMIC DNA]</scope>
    <source>
        <strain evidence="15 16">174/2</strain>
    </source>
</reference>
<evidence type="ECO:0000256" key="2">
    <source>
        <dbReference type="ARBA" id="ARBA00022475"/>
    </source>
</evidence>
<evidence type="ECO:0000256" key="8">
    <source>
        <dbReference type="ARBA" id="ARBA00023136"/>
    </source>
</evidence>
<evidence type="ECO:0000256" key="4">
    <source>
        <dbReference type="ARBA" id="ARBA00022500"/>
    </source>
</evidence>
<feature type="domain" description="HAMP" evidence="14">
    <location>
        <begin position="214"/>
        <end position="266"/>
    </location>
</feature>
<dbReference type="InterPro" id="IPR004089">
    <property type="entry name" value="MCPsignal_dom"/>
</dbReference>
<evidence type="ECO:0000259" key="14">
    <source>
        <dbReference type="PROSITE" id="PS50885"/>
    </source>
</evidence>
<keyword evidence="6" id="KW-0812">Transmembrane</keyword>
<keyword evidence="8" id="KW-0472">Membrane</keyword>
<dbReference type="GO" id="GO:0004888">
    <property type="term" value="F:transmembrane signaling receptor activity"/>
    <property type="evidence" value="ECO:0007669"/>
    <property type="project" value="InterPro"/>
</dbReference>
<dbReference type="PRINTS" id="PR00260">
    <property type="entry name" value="CHEMTRNSDUCR"/>
</dbReference>
<dbReference type="CDD" id="cd11386">
    <property type="entry name" value="MCP_signal"/>
    <property type="match status" value="1"/>
</dbReference>
<dbReference type="AlphaFoldDB" id="A0A375ABI0"/>
<dbReference type="RefSeq" id="WP_035342362.1">
    <property type="nucleotide sequence ID" value="NZ_LT615367.1"/>
</dbReference>
<keyword evidence="16" id="KW-1185">Reference proteome</keyword>
<sequence length="562" mass="61022">MTFLRNISIRVMMLLIMGVFVLLWGGVSGFSLYSLKQATYLLHDNSVQGKTYSYLTYGNDQYFRSVTRMARVMDYLQFNDTENAKKTLDMALTAINNTKGALEKFKSAQHVGMDQKITNDMVASWSELLTTAIDPMYAALQKNDLEGFRNVFRKVYPPASWAFGDAAQKYTAVVTNSDFIETVSQHNSWTQNVLMMALLISIVIFLVSERYLTRYLVNPVSSIQAHLGKLIAGRLDSHLAEFGRNCAGRIIPDINQLQRSLRETVSLIRDTAETIYQGATEIRQGNNDLSGRTEQQASALQETAASMEQLSSTVQHNAENVHQATLLAQEASQAATEGGKITSNVVETMDSITASSRKIADITSVINGIAFQTNILALNAAVEAARAGEQGRGFAVVAGEVRSLAQRSAQAAKEIEGLIAESVSRVDVGSSQVKQAGEAMQSIISSVAHVSDLIGEIASASDEQSRGIAQIGQAVNEMDGVTQQNATLVEQALAAISSLEEQARQLTQAVEVFHLGDEHTPRSAAPKSGVNVALKRPALHNQATAALPPAKKTATQGNWEKF</sequence>
<gene>
    <name evidence="15" type="ORF">DAQ1742_02017</name>
</gene>
<dbReference type="SMART" id="SM00283">
    <property type="entry name" value="MA"/>
    <property type="match status" value="1"/>
</dbReference>
<dbReference type="GO" id="GO:0007165">
    <property type="term" value="P:signal transduction"/>
    <property type="evidence" value="ECO:0007669"/>
    <property type="project" value="UniProtKB-KW"/>
</dbReference>
<feature type="compositionally biased region" description="Low complexity" evidence="12">
    <location>
        <begin position="543"/>
        <end position="555"/>
    </location>
</feature>
<evidence type="ECO:0000259" key="13">
    <source>
        <dbReference type="PROSITE" id="PS50111"/>
    </source>
</evidence>
<feature type="region of interest" description="Disordered" evidence="12">
    <location>
        <begin position="542"/>
        <end position="562"/>
    </location>
</feature>
<keyword evidence="3" id="KW-0488">Methylation</keyword>
<dbReference type="GO" id="GO:0006935">
    <property type="term" value="P:chemotaxis"/>
    <property type="evidence" value="ECO:0007669"/>
    <property type="project" value="UniProtKB-KW"/>
</dbReference>
<keyword evidence="15" id="KW-0675">Receptor</keyword>
<dbReference type="Gene3D" id="1.10.287.950">
    <property type="entry name" value="Methyl-accepting chemotaxis protein"/>
    <property type="match status" value="1"/>
</dbReference>
<evidence type="ECO:0000256" key="7">
    <source>
        <dbReference type="ARBA" id="ARBA00022989"/>
    </source>
</evidence>
<dbReference type="PANTHER" id="PTHR43531:SF14">
    <property type="entry name" value="METHYL-ACCEPTING CHEMOTAXIS PROTEIN I-RELATED"/>
    <property type="match status" value="1"/>
</dbReference>
<comment type="similarity">
    <text evidence="10">Belongs to the methyl-accepting chemotaxis (MCP) protein family.</text>
</comment>
<evidence type="ECO:0000313" key="16">
    <source>
        <dbReference type="Proteomes" id="UP000294820"/>
    </source>
</evidence>
<dbReference type="FunFam" id="1.10.287.950:FF:000001">
    <property type="entry name" value="Methyl-accepting chemotaxis sensory transducer"/>
    <property type="match status" value="1"/>
</dbReference>
<organism evidence="15 16">
    <name type="scientific">Dickeya aquatica</name>
    <dbReference type="NCBI Taxonomy" id="1401087"/>
    <lineage>
        <taxon>Bacteria</taxon>
        <taxon>Pseudomonadati</taxon>
        <taxon>Pseudomonadota</taxon>
        <taxon>Gammaproteobacteria</taxon>
        <taxon>Enterobacterales</taxon>
        <taxon>Pectobacteriaceae</taxon>
        <taxon>Dickeya</taxon>
    </lineage>
</organism>
<evidence type="ECO:0000256" key="12">
    <source>
        <dbReference type="SAM" id="MobiDB-lite"/>
    </source>
</evidence>
<name>A0A375ABI0_9GAMM</name>
<evidence type="ECO:0000256" key="9">
    <source>
        <dbReference type="ARBA" id="ARBA00023224"/>
    </source>
</evidence>
<feature type="domain" description="Methyl-accepting transducer" evidence="13">
    <location>
        <begin position="271"/>
        <end position="500"/>
    </location>
</feature>
<evidence type="ECO:0000313" key="15">
    <source>
        <dbReference type="EMBL" id="SLM62939.1"/>
    </source>
</evidence>
<proteinExistence type="inferred from homology"/>
<dbReference type="PANTHER" id="PTHR43531">
    <property type="entry name" value="PROTEIN ICFG"/>
    <property type="match status" value="1"/>
</dbReference>
<keyword evidence="2" id="KW-1003">Cell membrane</keyword>
<keyword evidence="4" id="KW-0145">Chemotaxis</keyword>
<dbReference type="SUPFAM" id="SSF58104">
    <property type="entry name" value="Methyl-accepting chemotaxis protein (MCP) signaling domain"/>
    <property type="match status" value="1"/>
</dbReference>
<dbReference type="PROSITE" id="PS50111">
    <property type="entry name" value="CHEMOTAXIS_TRANSDUC_2"/>
    <property type="match status" value="1"/>
</dbReference>
<dbReference type="InterPro" id="IPR003660">
    <property type="entry name" value="HAMP_dom"/>
</dbReference>
<protein>
    <submittedName>
        <fullName evidence="15">Methyl-accepting chemotaxis protein I (Serine chemoreceptor protein)</fullName>
    </submittedName>
</protein>
<evidence type="ECO:0000256" key="1">
    <source>
        <dbReference type="ARBA" id="ARBA00004429"/>
    </source>
</evidence>
<evidence type="ECO:0000256" key="6">
    <source>
        <dbReference type="ARBA" id="ARBA00022692"/>
    </source>
</evidence>
<evidence type="ECO:0000256" key="5">
    <source>
        <dbReference type="ARBA" id="ARBA00022519"/>
    </source>
</evidence>
<evidence type="ECO:0000256" key="3">
    <source>
        <dbReference type="ARBA" id="ARBA00022481"/>
    </source>
</evidence>
<keyword evidence="9 11" id="KW-0807">Transducer</keyword>
<dbReference type="InterPro" id="IPR004090">
    <property type="entry name" value="Chemotax_Me-accpt_rcpt"/>
</dbReference>
<dbReference type="PROSITE" id="PS50885">
    <property type="entry name" value="HAMP"/>
    <property type="match status" value="1"/>
</dbReference>
<keyword evidence="5" id="KW-0997">Cell inner membrane</keyword>
<dbReference type="Pfam" id="PF00015">
    <property type="entry name" value="MCPsignal"/>
    <property type="match status" value="1"/>
</dbReference>
<accession>A0A375ABI0</accession>
<dbReference type="Pfam" id="PF02203">
    <property type="entry name" value="TarH"/>
    <property type="match status" value="1"/>
</dbReference>
<dbReference type="Proteomes" id="UP000294820">
    <property type="component" value="Chromosome 1"/>
</dbReference>
<evidence type="ECO:0000256" key="11">
    <source>
        <dbReference type="PROSITE-ProRule" id="PRU00284"/>
    </source>
</evidence>